<dbReference type="InterPro" id="IPR037152">
    <property type="entry name" value="L-asparaginase_N_sf"/>
</dbReference>
<evidence type="ECO:0000256" key="4">
    <source>
        <dbReference type="PROSITE-ProRule" id="PRU10100"/>
    </source>
</evidence>
<dbReference type="NCBIfam" id="TIGR00520">
    <property type="entry name" value="asnASE_II"/>
    <property type="match status" value="1"/>
</dbReference>
<sequence length="341" mass="36022">MTNIKPNIVLIGTGGTIAGRGDSSVNASAYDCSILPIEEILASVEAAADIANIGAEQLFQMGSENFDSEQLLTLGKRISTLLRREDVDGVVITHGTDTMEETAYFLHLTLDSDKPVVLVGSMRPPSALSSDGPLNLYNAIVVAASPQATGKGVLLVCNDEIHTARDVSKHSTFKLEAFSSPYGPLGVVVEGRALFYRAPLRPHTVSSEWSIDCIEALPEVGIVYAHGGIRPATIKAMCDSGVAAIVYAATGNGNVARQLIGSLRQARSKGIHVVRASRTGSGIVVRNGGQPDDDYDWLAAGDQVAHKARLLMMVALSTSAAGSAQHARSDTAALQRILQEY</sequence>
<comment type="caution">
    <text evidence="8">The sequence shown here is derived from an EMBL/GenBank/DDBJ whole genome shotgun (WGS) entry which is preliminary data.</text>
</comment>
<dbReference type="SUPFAM" id="SSF53774">
    <property type="entry name" value="Glutaminase/Asparaginase"/>
    <property type="match status" value="1"/>
</dbReference>
<dbReference type="InterPro" id="IPR040919">
    <property type="entry name" value="Asparaginase_C"/>
</dbReference>
<dbReference type="Gene3D" id="3.40.50.40">
    <property type="match status" value="1"/>
</dbReference>
<dbReference type="PROSITE" id="PS00917">
    <property type="entry name" value="ASN_GLN_ASE_2"/>
    <property type="match status" value="1"/>
</dbReference>
<dbReference type="InterPro" id="IPR020827">
    <property type="entry name" value="Asparaginase/glutaminase_AS1"/>
</dbReference>
<dbReference type="InterPro" id="IPR027473">
    <property type="entry name" value="L-asparaginase_C"/>
</dbReference>
<feature type="domain" description="Asparaginase/glutaminase C-terminal" evidence="7">
    <location>
        <begin position="220"/>
        <end position="319"/>
    </location>
</feature>
<dbReference type="PIRSF" id="PIRSF001220">
    <property type="entry name" value="L-ASNase_gatD"/>
    <property type="match status" value="1"/>
</dbReference>
<dbReference type="PRINTS" id="PR00139">
    <property type="entry name" value="ASNGLNASE"/>
</dbReference>
<evidence type="ECO:0000313" key="8">
    <source>
        <dbReference type="EMBL" id="MFL9927177.1"/>
    </source>
</evidence>
<evidence type="ECO:0000259" key="7">
    <source>
        <dbReference type="Pfam" id="PF17763"/>
    </source>
</evidence>
<dbReference type="PROSITE" id="PS00144">
    <property type="entry name" value="ASN_GLN_ASE_1"/>
    <property type="match status" value="1"/>
</dbReference>
<evidence type="ECO:0000259" key="6">
    <source>
        <dbReference type="Pfam" id="PF00710"/>
    </source>
</evidence>
<evidence type="ECO:0000256" key="2">
    <source>
        <dbReference type="ARBA" id="ARBA00022801"/>
    </source>
</evidence>
<protein>
    <submittedName>
        <fullName evidence="8">Asparaginase</fullName>
    </submittedName>
</protein>
<accession>A0ABW9AGM0</accession>
<dbReference type="InterPro" id="IPR004550">
    <property type="entry name" value="AsnASE_II"/>
</dbReference>
<feature type="active site" evidence="3">
    <location>
        <position position="16"/>
    </location>
</feature>
<gene>
    <name evidence="8" type="ORF">PQR62_23090</name>
</gene>
<feature type="active site" evidence="4">
    <location>
        <position position="96"/>
    </location>
</feature>
<proteinExistence type="inferred from homology"/>
<dbReference type="Pfam" id="PF17763">
    <property type="entry name" value="Asparaginase_C"/>
    <property type="match status" value="1"/>
</dbReference>
<comment type="similarity">
    <text evidence="1 5">Belongs to the asparaginase 1 family.</text>
</comment>
<dbReference type="Pfam" id="PF00710">
    <property type="entry name" value="Asparaginase"/>
    <property type="match status" value="1"/>
</dbReference>
<dbReference type="InterPro" id="IPR027475">
    <property type="entry name" value="Asparaginase/glutaminase_AS2"/>
</dbReference>
<dbReference type="PANTHER" id="PTHR11707">
    <property type="entry name" value="L-ASPARAGINASE"/>
    <property type="match status" value="1"/>
</dbReference>
<dbReference type="PROSITE" id="PS51732">
    <property type="entry name" value="ASN_GLN_ASE_3"/>
    <property type="match status" value="1"/>
</dbReference>
<reference evidence="8 9" key="1">
    <citation type="journal article" date="2024" name="Chem. Sci.">
        <title>Discovery of megapolipeptins by genome mining of a Burkholderiales bacteria collection.</title>
        <authorList>
            <person name="Paulo B.S."/>
            <person name="Recchia M.J.J."/>
            <person name="Lee S."/>
            <person name="Fergusson C.H."/>
            <person name="Romanowski S.B."/>
            <person name="Hernandez A."/>
            <person name="Krull N."/>
            <person name="Liu D.Y."/>
            <person name="Cavanagh H."/>
            <person name="Bos A."/>
            <person name="Gray C.A."/>
            <person name="Murphy B.T."/>
            <person name="Linington R.G."/>
            <person name="Eustaquio A.S."/>
        </authorList>
    </citation>
    <scope>NUCLEOTIDE SEQUENCE [LARGE SCALE GENOMIC DNA]</scope>
    <source>
        <strain evidence="8 9">RL21-008-BIB-A</strain>
    </source>
</reference>
<dbReference type="EMBL" id="JAQQFM010000012">
    <property type="protein sequence ID" value="MFL9927177.1"/>
    <property type="molecule type" value="Genomic_DNA"/>
</dbReference>
<evidence type="ECO:0000256" key="1">
    <source>
        <dbReference type="ARBA" id="ARBA00010518"/>
    </source>
</evidence>
<evidence type="ECO:0000313" key="9">
    <source>
        <dbReference type="Proteomes" id="UP001629246"/>
    </source>
</evidence>
<keyword evidence="2" id="KW-0378">Hydrolase</keyword>
<feature type="domain" description="L-asparaginase N-terminal" evidence="6">
    <location>
        <begin position="7"/>
        <end position="198"/>
    </location>
</feature>
<dbReference type="PANTHER" id="PTHR11707:SF28">
    <property type="entry name" value="60 KDA LYSOPHOSPHOLIPASE"/>
    <property type="match status" value="1"/>
</dbReference>
<organism evidence="8 9">
    <name type="scientific">Herbaspirillum lusitanum</name>
    <dbReference type="NCBI Taxonomy" id="213312"/>
    <lineage>
        <taxon>Bacteria</taxon>
        <taxon>Pseudomonadati</taxon>
        <taxon>Pseudomonadota</taxon>
        <taxon>Betaproteobacteria</taxon>
        <taxon>Burkholderiales</taxon>
        <taxon>Oxalobacteraceae</taxon>
        <taxon>Herbaspirillum</taxon>
    </lineage>
</organism>
<dbReference type="Gene3D" id="3.40.50.1170">
    <property type="entry name" value="L-asparaginase, N-terminal domain"/>
    <property type="match status" value="1"/>
</dbReference>
<dbReference type="CDD" id="cd08964">
    <property type="entry name" value="L-asparaginase_II"/>
    <property type="match status" value="1"/>
</dbReference>
<keyword evidence="9" id="KW-1185">Reference proteome</keyword>
<dbReference type="InterPro" id="IPR006034">
    <property type="entry name" value="Asparaginase/glutaminase-like"/>
</dbReference>
<dbReference type="RefSeq" id="WP_408160416.1">
    <property type="nucleotide sequence ID" value="NZ_JAQQFM010000012.1"/>
</dbReference>
<evidence type="ECO:0000256" key="3">
    <source>
        <dbReference type="PROSITE-ProRule" id="PRU10099"/>
    </source>
</evidence>
<dbReference type="SMART" id="SM00870">
    <property type="entry name" value="Asparaginase"/>
    <property type="match status" value="1"/>
</dbReference>
<dbReference type="Proteomes" id="UP001629246">
    <property type="component" value="Unassembled WGS sequence"/>
</dbReference>
<dbReference type="InterPro" id="IPR036152">
    <property type="entry name" value="Asp/glu_Ase-like_sf"/>
</dbReference>
<name>A0ABW9AGM0_9BURK</name>
<dbReference type="PIRSF" id="PIRSF500176">
    <property type="entry name" value="L_ASNase"/>
    <property type="match status" value="1"/>
</dbReference>
<dbReference type="InterPro" id="IPR027474">
    <property type="entry name" value="L-asparaginase_N"/>
</dbReference>
<evidence type="ECO:0000256" key="5">
    <source>
        <dbReference type="RuleBase" id="RU004456"/>
    </source>
</evidence>